<gene>
    <name evidence="1" type="ORF">MPC4_80067</name>
</gene>
<proteinExistence type="predicted"/>
<keyword evidence="2" id="KW-1185">Reference proteome</keyword>
<reference evidence="1 2" key="1">
    <citation type="submission" date="2019-05" db="EMBL/GenBank/DDBJ databases">
        <authorList>
            <person name="Farhan Ul Haque M."/>
        </authorList>
    </citation>
    <scope>NUCLEOTIDE SEQUENCE [LARGE SCALE GENOMIC DNA]</scope>
    <source>
        <strain evidence="1">2</strain>
    </source>
</reference>
<evidence type="ECO:0000313" key="2">
    <source>
        <dbReference type="Proteomes" id="UP000485880"/>
    </source>
</evidence>
<comment type="caution">
    <text evidence="1">The sequence shown here is derived from an EMBL/GenBank/DDBJ whole genome shotgun (WGS) entry which is preliminary data.</text>
</comment>
<dbReference type="EMBL" id="CABFMQ020000142">
    <property type="protein sequence ID" value="VTZ52396.1"/>
    <property type="molecule type" value="Genomic_DNA"/>
</dbReference>
<dbReference type="Proteomes" id="UP000485880">
    <property type="component" value="Unassembled WGS sequence"/>
</dbReference>
<dbReference type="AlphaFoldDB" id="A0A8B6MDC8"/>
<evidence type="ECO:0000313" key="1">
    <source>
        <dbReference type="EMBL" id="VTZ52396.1"/>
    </source>
</evidence>
<protein>
    <submittedName>
        <fullName evidence="1">Uncharacterized protein</fullName>
    </submittedName>
</protein>
<organism evidence="1 2">
    <name type="scientific">Methylocella tundrae</name>
    <dbReference type="NCBI Taxonomy" id="227605"/>
    <lineage>
        <taxon>Bacteria</taxon>
        <taxon>Pseudomonadati</taxon>
        <taxon>Pseudomonadota</taxon>
        <taxon>Alphaproteobacteria</taxon>
        <taxon>Hyphomicrobiales</taxon>
        <taxon>Beijerinckiaceae</taxon>
        <taxon>Methylocella</taxon>
    </lineage>
</organism>
<name>A0A8B6MDC8_METTU</name>
<sequence length="80" mass="9083">MCAAYGSAAAHHRVRARHRRSRVSLVPGNLCLCSWYAYLSPPVTAARSRIPKPWILTDAKRLDTYRCQPQLSPMQFIKNA</sequence>
<accession>A0A8B6MDC8</accession>